<evidence type="ECO:0000313" key="2">
    <source>
        <dbReference type="EMBL" id="VVC91833.1"/>
    </source>
</evidence>
<name>A0A5E4Q0P7_9NEOP</name>
<sequence>NSDVRTPLPGVVETRPELAAQLAAAVDVALRHAVIDGGEGDGGGDGGGDDGGDGVPPPTAVAPVEPNEPLALPAHVCLLANEGVSAVVSGGGDGSAAAARSGLLLLTVEQQKRTGNDPALLHLYPHPDVLAEVPATHCKLDIGRLLQLFDPEWPLVRRVMAVWRREYERRLEGAADSVVLDQVPEQCHLI</sequence>
<feature type="non-terminal residue" evidence="2">
    <location>
        <position position="190"/>
    </location>
</feature>
<organism evidence="2 3">
    <name type="scientific">Leptidea sinapis</name>
    <dbReference type="NCBI Taxonomy" id="189913"/>
    <lineage>
        <taxon>Eukaryota</taxon>
        <taxon>Metazoa</taxon>
        <taxon>Ecdysozoa</taxon>
        <taxon>Arthropoda</taxon>
        <taxon>Hexapoda</taxon>
        <taxon>Insecta</taxon>
        <taxon>Pterygota</taxon>
        <taxon>Neoptera</taxon>
        <taxon>Endopterygota</taxon>
        <taxon>Lepidoptera</taxon>
        <taxon>Glossata</taxon>
        <taxon>Ditrysia</taxon>
        <taxon>Papilionoidea</taxon>
        <taxon>Pieridae</taxon>
        <taxon>Dismorphiinae</taxon>
        <taxon>Leptidea</taxon>
    </lineage>
</organism>
<dbReference type="EMBL" id="FZQP02001115">
    <property type="protein sequence ID" value="VVC91833.1"/>
    <property type="molecule type" value="Genomic_DNA"/>
</dbReference>
<keyword evidence="3" id="KW-1185">Reference proteome</keyword>
<reference evidence="2 3" key="1">
    <citation type="submission" date="2017-07" db="EMBL/GenBank/DDBJ databases">
        <authorList>
            <person name="Talla V."/>
            <person name="Backstrom N."/>
        </authorList>
    </citation>
    <scope>NUCLEOTIDE SEQUENCE [LARGE SCALE GENOMIC DNA]</scope>
</reference>
<feature type="non-terminal residue" evidence="2">
    <location>
        <position position="1"/>
    </location>
</feature>
<protein>
    <submittedName>
        <fullName evidence="2">Uncharacterized protein</fullName>
    </submittedName>
</protein>
<dbReference type="Proteomes" id="UP000324832">
    <property type="component" value="Unassembled WGS sequence"/>
</dbReference>
<evidence type="ECO:0000256" key="1">
    <source>
        <dbReference type="SAM" id="MobiDB-lite"/>
    </source>
</evidence>
<evidence type="ECO:0000313" key="3">
    <source>
        <dbReference type="Proteomes" id="UP000324832"/>
    </source>
</evidence>
<feature type="region of interest" description="Disordered" evidence="1">
    <location>
        <begin position="36"/>
        <end position="63"/>
    </location>
</feature>
<dbReference type="AlphaFoldDB" id="A0A5E4Q0P7"/>
<accession>A0A5E4Q0P7</accession>
<proteinExistence type="predicted"/>
<gene>
    <name evidence="2" type="ORF">LSINAPIS_LOCUS4400</name>
</gene>